<name>A0ABN1JPR4_9CLOT</name>
<comment type="caution">
    <text evidence="2">The sequence shown here is derived from an EMBL/GenBank/DDBJ whole genome shotgun (WGS) entry which is preliminary data.</text>
</comment>
<proteinExistence type="predicted"/>
<feature type="transmembrane region" description="Helical" evidence="1">
    <location>
        <begin position="6"/>
        <end position="26"/>
    </location>
</feature>
<dbReference type="InterPro" id="IPR003425">
    <property type="entry name" value="CCB3/YggT"/>
</dbReference>
<dbReference type="RefSeq" id="WP_343762387.1">
    <property type="nucleotide sequence ID" value="NZ_BAAACG010000010.1"/>
</dbReference>
<sequence length="89" mass="10112">MTNTILLILNILFRFLEIAIIIEVFLSWMPKQGGRSQLIEFVHALTAPLMAPGRKIQNALIPNLMIDFSPIIALVLLDIIKRVIYTILL</sequence>
<evidence type="ECO:0000256" key="1">
    <source>
        <dbReference type="SAM" id="Phobius"/>
    </source>
</evidence>
<keyword evidence="1" id="KW-1133">Transmembrane helix</keyword>
<evidence type="ECO:0000313" key="2">
    <source>
        <dbReference type="EMBL" id="GAA0743731.1"/>
    </source>
</evidence>
<gene>
    <name evidence="2" type="ORF">GCM10008906_27840</name>
</gene>
<feature type="transmembrane region" description="Helical" evidence="1">
    <location>
        <begin position="60"/>
        <end position="80"/>
    </location>
</feature>
<organism evidence="2 3">
    <name type="scientific">Clostridium oceanicum</name>
    <dbReference type="NCBI Taxonomy" id="1543"/>
    <lineage>
        <taxon>Bacteria</taxon>
        <taxon>Bacillati</taxon>
        <taxon>Bacillota</taxon>
        <taxon>Clostridia</taxon>
        <taxon>Eubacteriales</taxon>
        <taxon>Clostridiaceae</taxon>
        <taxon>Clostridium</taxon>
    </lineage>
</organism>
<keyword evidence="3" id="KW-1185">Reference proteome</keyword>
<keyword evidence="1" id="KW-0812">Transmembrane</keyword>
<dbReference type="Pfam" id="PF02325">
    <property type="entry name" value="CCB3_YggT"/>
    <property type="match status" value="1"/>
</dbReference>
<dbReference type="Proteomes" id="UP001501510">
    <property type="component" value="Unassembled WGS sequence"/>
</dbReference>
<reference evidence="2 3" key="1">
    <citation type="journal article" date="2019" name="Int. J. Syst. Evol. Microbiol.">
        <title>The Global Catalogue of Microorganisms (GCM) 10K type strain sequencing project: providing services to taxonomists for standard genome sequencing and annotation.</title>
        <authorList>
            <consortium name="The Broad Institute Genomics Platform"/>
            <consortium name="The Broad Institute Genome Sequencing Center for Infectious Disease"/>
            <person name="Wu L."/>
            <person name="Ma J."/>
        </authorList>
    </citation>
    <scope>NUCLEOTIDE SEQUENCE [LARGE SCALE GENOMIC DNA]</scope>
    <source>
        <strain evidence="2 3">JCM 1407</strain>
    </source>
</reference>
<dbReference type="EMBL" id="BAAACG010000010">
    <property type="protein sequence ID" value="GAA0743731.1"/>
    <property type="molecule type" value="Genomic_DNA"/>
</dbReference>
<keyword evidence="1" id="KW-0472">Membrane</keyword>
<accession>A0ABN1JPR4</accession>
<protein>
    <submittedName>
        <fullName evidence="2">YggT family protein</fullName>
    </submittedName>
</protein>
<evidence type="ECO:0000313" key="3">
    <source>
        <dbReference type="Proteomes" id="UP001501510"/>
    </source>
</evidence>